<dbReference type="PANTHER" id="PTHR38649">
    <property type="entry name" value="SPERMATOGENESIS-ASSOCIATED PROTEIN 33"/>
    <property type="match status" value="1"/>
</dbReference>
<organism evidence="2 3">
    <name type="scientific">Colobus angolensis palliatus</name>
    <name type="common">Peters' Angolan colobus</name>
    <dbReference type="NCBI Taxonomy" id="336983"/>
    <lineage>
        <taxon>Eukaryota</taxon>
        <taxon>Metazoa</taxon>
        <taxon>Chordata</taxon>
        <taxon>Craniata</taxon>
        <taxon>Vertebrata</taxon>
        <taxon>Euteleostomi</taxon>
        <taxon>Mammalia</taxon>
        <taxon>Eutheria</taxon>
        <taxon>Euarchontoglires</taxon>
        <taxon>Primates</taxon>
        <taxon>Haplorrhini</taxon>
        <taxon>Catarrhini</taxon>
        <taxon>Cercopithecidae</taxon>
        <taxon>Colobinae</taxon>
        <taxon>Colobus</taxon>
    </lineage>
</organism>
<reference evidence="2" key="2">
    <citation type="submission" date="2025-09" db="UniProtKB">
        <authorList>
            <consortium name="Ensembl"/>
        </authorList>
    </citation>
    <scope>IDENTIFICATION</scope>
</reference>
<keyword evidence="3" id="KW-1185">Reference proteome</keyword>
<name>A0A2K5J2F9_COLAP</name>
<accession>A0A2K5J2F9</accession>
<reference evidence="2" key="1">
    <citation type="submission" date="2025-08" db="UniProtKB">
        <authorList>
            <consortium name="Ensembl"/>
        </authorList>
    </citation>
    <scope>IDENTIFICATION</scope>
</reference>
<protein>
    <submittedName>
        <fullName evidence="2">Uncharacterized protein</fullName>
    </submittedName>
</protein>
<proteinExistence type="predicted"/>
<evidence type="ECO:0000256" key="1">
    <source>
        <dbReference type="SAM" id="MobiDB-lite"/>
    </source>
</evidence>
<dbReference type="Proteomes" id="UP000233080">
    <property type="component" value="Unassembled WGS sequence"/>
</dbReference>
<dbReference type="PANTHER" id="PTHR38649:SF1">
    <property type="entry name" value="SPERMATOGENESIS-ASSOCIATED PROTEIN 33"/>
    <property type="match status" value="1"/>
</dbReference>
<dbReference type="AlphaFoldDB" id="A0A2K5J2F9"/>
<evidence type="ECO:0000313" key="3">
    <source>
        <dbReference type="Proteomes" id="UP000233080"/>
    </source>
</evidence>
<evidence type="ECO:0000313" key="2">
    <source>
        <dbReference type="Ensembl" id="ENSCANP00000023119.1"/>
    </source>
</evidence>
<dbReference type="Ensembl" id="ENSCANT00000046105.1">
    <property type="protein sequence ID" value="ENSCANP00000023119.1"/>
    <property type="gene ID" value="ENSCANG00000034987.1"/>
</dbReference>
<dbReference type="GO" id="GO:0005634">
    <property type="term" value="C:nucleus"/>
    <property type="evidence" value="ECO:0007669"/>
    <property type="project" value="TreeGrafter"/>
</dbReference>
<feature type="region of interest" description="Disordered" evidence="1">
    <location>
        <begin position="1"/>
        <end position="42"/>
    </location>
</feature>
<feature type="compositionally biased region" description="Basic and acidic residues" evidence="1">
    <location>
        <begin position="1"/>
        <end position="20"/>
    </location>
</feature>
<dbReference type="InterPro" id="IPR027930">
    <property type="entry name" value="DUF4609"/>
</dbReference>
<dbReference type="GO" id="GO:0005737">
    <property type="term" value="C:cytoplasm"/>
    <property type="evidence" value="ECO:0007669"/>
    <property type="project" value="TreeGrafter"/>
</dbReference>
<sequence length="42" mass="4510">MEKHSQEPRQADRESEKPVDSLHPGAGTAKHLLPAASLETGC</sequence>